<dbReference type="Gene3D" id="2.130.10.10">
    <property type="entry name" value="YVTN repeat-like/Quinoprotein amine dehydrogenase"/>
    <property type="match status" value="1"/>
</dbReference>
<evidence type="ECO:0008006" key="7">
    <source>
        <dbReference type="Google" id="ProtNLM"/>
    </source>
</evidence>
<dbReference type="InterPro" id="IPR045301">
    <property type="entry name" value="GEX3-like"/>
</dbReference>
<dbReference type="InterPro" id="IPR015943">
    <property type="entry name" value="WD40/YVTN_repeat-like_dom_sf"/>
</dbReference>
<dbReference type="Proteomes" id="UP001396334">
    <property type="component" value="Unassembled WGS sequence"/>
</dbReference>
<keyword evidence="3" id="KW-0472">Membrane</keyword>
<keyword evidence="4" id="KW-0732">Signal</keyword>
<feature type="transmembrane region" description="Helical" evidence="3">
    <location>
        <begin position="450"/>
        <end position="475"/>
    </location>
</feature>
<feature type="signal peptide" evidence="4">
    <location>
        <begin position="1"/>
        <end position="21"/>
    </location>
</feature>
<dbReference type="EMBL" id="JBBPBN010000010">
    <property type="protein sequence ID" value="KAK9029979.1"/>
    <property type="molecule type" value="Genomic_DNA"/>
</dbReference>
<reference evidence="5 6" key="1">
    <citation type="journal article" date="2024" name="G3 (Bethesda)">
        <title>Genome assembly of Hibiscus sabdariffa L. provides insights into metabolisms of medicinal natural products.</title>
        <authorList>
            <person name="Kim T."/>
        </authorList>
    </citation>
    <scope>NUCLEOTIDE SEQUENCE [LARGE SCALE GENOMIC DNA]</scope>
    <source>
        <strain evidence="5">TK-2024</strain>
        <tissue evidence="5">Old leaves</tissue>
    </source>
</reference>
<evidence type="ECO:0000313" key="5">
    <source>
        <dbReference type="EMBL" id="KAK9029979.1"/>
    </source>
</evidence>
<protein>
    <recommendedName>
        <fullName evidence="7">Protein GAMETE EXPRESSED 3</fullName>
    </recommendedName>
</protein>
<keyword evidence="1" id="KW-0175">Coiled coil</keyword>
<dbReference type="InterPro" id="IPR011047">
    <property type="entry name" value="Quinoprotein_ADH-like_sf"/>
</dbReference>
<evidence type="ECO:0000313" key="6">
    <source>
        <dbReference type="Proteomes" id="UP001396334"/>
    </source>
</evidence>
<evidence type="ECO:0000256" key="2">
    <source>
        <dbReference type="SAM" id="MobiDB-lite"/>
    </source>
</evidence>
<dbReference type="PANTHER" id="PTHR37253:SF1">
    <property type="entry name" value="PROTEIN GAMETE EXPRESSED 3"/>
    <property type="match status" value="1"/>
</dbReference>
<comment type="caution">
    <text evidence="5">The sequence shown here is derived from an EMBL/GenBank/DDBJ whole genome shotgun (WGS) entry which is preliminary data.</text>
</comment>
<name>A0ABR2SYD5_9ROSI</name>
<sequence length="667" mass="74074">MSTALFLIFFLFILASQFCCSRSSWFPNYPHLFPGQERFRNGGGDRISKPLIGDSGRIYACSENTLFAFENNGSIAWFLPLTFKCNVAKSPVHGDRGKIYLIAENRVLEIDIMKIGTSEPAIQVLFDPGPGERGDEIVGIAVSTLCSSVIINVRNRGLFAYLMRGQLLWSTGPVMVQYGYRQGCWKNISDCYFASAPVIDQCEASIYISNTEGELYSLSIRSSRFKWIQDLSSFDKVYTITPGNNGLLYVTVPVKSLILALDVSSGNVLWQASIGPLSSAESSPVVDSYGWVTIGSLDGFLYSFSPTGTLNKFPKADALDSVIQFSISLDCSGYAVYFCQTDMEQKVIHTNDQFTQVSAMKPKRSVFTLVVPSTGKIYWSESNHGPFLSLLSKSDLQNFVVDEGMLLAFVTASKIGNQLPCRSKAQKLASSCSQGTSKRLSVYTGNRSSIYLFLLLESILLVVLAAVVRFCCVFWRKKKLQDQDLGRFLEKRRSLQLKKKEFDRTITELEQKATEEAVANEATMEELGELVRERQGIERKLSTTYSLGRDETVSDPNSVLPLYSGRTRSYSFQRATKESVTIFHTLSKTSSEESSSERDSVSDSEVEEESVVKAKGKAAIGNEGSSDDEQLGRRYQRSPSEPVSSSKGYMDSLFVQQDTGEENFHGA</sequence>
<dbReference type="SUPFAM" id="SSF50998">
    <property type="entry name" value="Quinoprotein alcohol dehydrogenase-like"/>
    <property type="match status" value="1"/>
</dbReference>
<evidence type="ECO:0000256" key="3">
    <source>
        <dbReference type="SAM" id="Phobius"/>
    </source>
</evidence>
<accession>A0ABR2SYD5</accession>
<feature type="chain" id="PRO_5045124874" description="Protein GAMETE EXPRESSED 3" evidence="4">
    <location>
        <begin position="22"/>
        <end position="667"/>
    </location>
</feature>
<keyword evidence="3" id="KW-1133">Transmembrane helix</keyword>
<proteinExistence type="predicted"/>
<evidence type="ECO:0000256" key="4">
    <source>
        <dbReference type="SAM" id="SignalP"/>
    </source>
</evidence>
<keyword evidence="6" id="KW-1185">Reference proteome</keyword>
<feature type="compositionally biased region" description="Polar residues" evidence="2">
    <location>
        <begin position="637"/>
        <end position="647"/>
    </location>
</feature>
<dbReference type="PANTHER" id="PTHR37253">
    <property type="entry name" value="PROTEIN GAMETE EXPRESSED 3"/>
    <property type="match status" value="1"/>
</dbReference>
<feature type="coiled-coil region" evidence="1">
    <location>
        <begin position="492"/>
        <end position="540"/>
    </location>
</feature>
<gene>
    <name evidence="5" type="ORF">V6N11_031418</name>
</gene>
<keyword evidence="3" id="KW-0812">Transmembrane</keyword>
<organism evidence="5 6">
    <name type="scientific">Hibiscus sabdariffa</name>
    <name type="common">roselle</name>
    <dbReference type="NCBI Taxonomy" id="183260"/>
    <lineage>
        <taxon>Eukaryota</taxon>
        <taxon>Viridiplantae</taxon>
        <taxon>Streptophyta</taxon>
        <taxon>Embryophyta</taxon>
        <taxon>Tracheophyta</taxon>
        <taxon>Spermatophyta</taxon>
        <taxon>Magnoliopsida</taxon>
        <taxon>eudicotyledons</taxon>
        <taxon>Gunneridae</taxon>
        <taxon>Pentapetalae</taxon>
        <taxon>rosids</taxon>
        <taxon>malvids</taxon>
        <taxon>Malvales</taxon>
        <taxon>Malvaceae</taxon>
        <taxon>Malvoideae</taxon>
        <taxon>Hibiscus</taxon>
    </lineage>
</organism>
<evidence type="ECO:0000256" key="1">
    <source>
        <dbReference type="SAM" id="Coils"/>
    </source>
</evidence>
<feature type="region of interest" description="Disordered" evidence="2">
    <location>
        <begin position="587"/>
        <end position="667"/>
    </location>
</feature>